<evidence type="ECO:0000313" key="3">
    <source>
        <dbReference type="EMBL" id="AGS53395.1"/>
    </source>
</evidence>
<dbReference type="PANTHER" id="PTHR21240:SF28">
    <property type="entry name" value="ISO-OROTATE DECARBOXYLASE (EUROFUNG)"/>
    <property type="match status" value="1"/>
</dbReference>
<evidence type="ECO:0000259" key="2">
    <source>
        <dbReference type="Pfam" id="PF04909"/>
    </source>
</evidence>
<accession>A0A806KFI1</accession>
<sequence length="263" mass="29467">MIVDFHTHVFPDDIAARTISMLSAGIDGAFTPVNNGTVSGLIHDMDNWNIDISVVQPVVTKQSQTKSINEWAKSICSDRLISFGGIYPYTDDYKRDIDYIAGLGLKGLKFHPEYQNFIVDDTQMLKIYDYALSKGLILLYHAGADPAFQPPFKSTPRQFAKIVKAMQGGIIIAAHLGGHEQWDDVENYLVGTDIYLDTSMGFDYFPHDQFLRIVKNHGADKILFASDYPWSNAKTEMEQLKTLPLSGEDIRAILGDNAKRILT</sequence>
<keyword evidence="3" id="KW-0378">Hydrolase</keyword>
<keyword evidence="1" id="KW-0456">Lyase</keyword>
<dbReference type="InterPro" id="IPR032466">
    <property type="entry name" value="Metal_Hydrolase"/>
</dbReference>
<dbReference type="GO" id="GO:0005737">
    <property type="term" value="C:cytoplasm"/>
    <property type="evidence" value="ECO:0007669"/>
    <property type="project" value="TreeGrafter"/>
</dbReference>
<dbReference type="GO" id="GO:0019748">
    <property type="term" value="P:secondary metabolic process"/>
    <property type="evidence" value="ECO:0007669"/>
    <property type="project" value="TreeGrafter"/>
</dbReference>
<dbReference type="GO" id="GO:0016831">
    <property type="term" value="F:carboxy-lyase activity"/>
    <property type="evidence" value="ECO:0007669"/>
    <property type="project" value="InterPro"/>
</dbReference>
<dbReference type="EMBL" id="JQ844231">
    <property type="protein sequence ID" value="AGS53395.1"/>
    <property type="molecule type" value="Genomic_DNA"/>
</dbReference>
<dbReference type="InterPro" id="IPR006680">
    <property type="entry name" value="Amidohydro-rel"/>
</dbReference>
<organism evidence="3">
    <name type="scientific">uncultured bacterium contig00018</name>
    <dbReference type="NCBI Taxonomy" id="1181509"/>
    <lineage>
        <taxon>Bacteria</taxon>
        <taxon>environmental samples</taxon>
    </lineage>
</organism>
<dbReference type="InterPro" id="IPR032465">
    <property type="entry name" value="ACMSD"/>
</dbReference>
<dbReference type="Pfam" id="PF04909">
    <property type="entry name" value="Amidohydro_2"/>
    <property type="match status" value="1"/>
</dbReference>
<proteinExistence type="predicted"/>
<evidence type="ECO:0000256" key="1">
    <source>
        <dbReference type="ARBA" id="ARBA00023239"/>
    </source>
</evidence>
<dbReference type="SUPFAM" id="SSF51556">
    <property type="entry name" value="Metallo-dependent hydrolases"/>
    <property type="match status" value="1"/>
</dbReference>
<reference evidence="3" key="1">
    <citation type="submission" date="2012-03" db="EMBL/GenBank/DDBJ databases">
        <title>Functional metagenomics reveals considerable lignocellulase gene clusters in the gut microbiome of a wood-feeding higher termite.</title>
        <authorList>
            <person name="Liu N."/>
        </authorList>
    </citation>
    <scope>NUCLEOTIDE SEQUENCE</scope>
</reference>
<dbReference type="PANTHER" id="PTHR21240">
    <property type="entry name" value="2-AMINO-3-CARBOXYLMUCONATE-6-SEMIALDEHYDE DECARBOXYLASE"/>
    <property type="match status" value="1"/>
</dbReference>
<feature type="domain" description="Amidohydrolase-related" evidence="2">
    <location>
        <begin position="3"/>
        <end position="262"/>
    </location>
</feature>
<dbReference type="GO" id="GO:0016787">
    <property type="term" value="F:hydrolase activity"/>
    <property type="evidence" value="ECO:0007669"/>
    <property type="project" value="UniProtKB-KW"/>
</dbReference>
<name>A0A806KFI1_9BACT</name>
<dbReference type="Gene3D" id="3.20.20.140">
    <property type="entry name" value="Metal-dependent hydrolases"/>
    <property type="match status" value="1"/>
</dbReference>
<protein>
    <submittedName>
        <fullName evidence="3">Amidohydrolase 2</fullName>
    </submittedName>
</protein>
<dbReference type="AlphaFoldDB" id="A0A806KFI1"/>